<dbReference type="GO" id="GO:0016020">
    <property type="term" value="C:membrane"/>
    <property type="evidence" value="ECO:0007669"/>
    <property type="project" value="TreeGrafter"/>
</dbReference>
<keyword evidence="8" id="KW-0131">Cell cycle</keyword>
<dbReference type="InterPro" id="IPR030381">
    <property type="entry name" value="G_DYNAMIN_dom"/>
</dbReference>
<dbReference type="GO" id="GO:0003924">
    <property type="term" value="F:GTPase activity"/>
    <property type="evidence" value="ECO:0007669"/>
    <property type="project" value="InterPro"/>
</dbReference>
<dbReference type="Gene3D" id="1.20.120.1240">
    <property type="entry name" value="Dynamin, middle domain"/>
    <property type="match status" value="1"/>
</dbReference>
<organism evidence="14 15">
    <name type="scientific">Elaeis guineensis var. tenera</name>
    <name type="common">Oil palm</name>
    <dbReference type="NCBI Taxonomy" id="51953"/>
    <lineage>
        <taxon>Eukaryota</taxon>
        <taxon>Viridiplantae</taxon>
        <taxon>Streptophyta</taxon>
        <taxon>Embryophyta</taxon>
        <taxon>Tracheophyta</taxon>
        <taxon>Spermatophyta</taxon>
        <taxon>Magnoliopsida</taxon>
        <taxon>Liliopsida</taxon>
        <taxon>Arecaceae</taxon>
        <taxon>Arecoideae</taxon>
        <taxon>Cocoseae</taxon>
        <taxon>Elaeidinae</taxon>
        <taxon>Elaeis</taxon>
    </lineage>
</organism>
<accession>A0A6I9QXS8</accession>
<dbReference type="PANTHER" id="PTHR11566">
    <property type="entry name" value="DYNAMIN"/>
    <property type="match status" value="1"/>
</dbReference>
<keyword evidence="3" id="KW-0493">Microtubule</keyword>
<evidence type="ECO:0000259" key="13">
    <source>
        <dbReference type="PROSITE" id="PS51718"/>
    </source>
</evidence>
<dbReference type="OrthoDB" id="5061070at2759"/>
<keyword evidence="4 11" id="KW-0547">Nucleotide-binding</keyword>
<dbReference type="Pfam" id="PF02212">
    <property type="entry name" value="GED"/>
    <property type="match status" value="1"/>
</dbReference>
<dbReference type="InterPro" id="IPR001401">
    <property type="entry name" value="Dynamin_GTPase"/>
</dbReference>
<feature type="domain" description="GED" evidence="12">
    <location>
        <begin position="519"/>
        <end position="610"/>
    </location>
</feature>
<evidence type="ECO:0000256" key="7">
    <source>
        <dbReference type="ARBA" id="ARBA00023175"/>
    </source>
</evidence>
<comment type="similarity">
    <text evidence="11">Belongs to the TRAFAC class dynamin-like GTPase superfamily. Dynamin/Fzo/YdjA family.</text>
</comment>
<keyword evidence="7" id="KW-0505">Motor protein</keyword>
<dbReference type="InterPro" id="IPR003130">
    <property type="entry name" value="GED"/>
</dbReference>
<evidence type="ECO:0000256" key="5">
    <source>
        <dbReference type="ARBA" id="ARBA00022801"/>
    </source>
</evidence>
<dbReference type="RefSeq" id="XP_073110382.1">
    <property type="nucleotide sequence ID" value="XM_073254281.1"/>
</dbReference>
<evidence type="ECO:0000256" key="6">
    <source>
        <dbReference type="ARBA" id="ARBA00023134"/>
    </source>
</evidence>
<evidence type="ECO:0000313" key="14">
    <source>
        <dbReference type="Proteomes" id="UP000504607"/>
    </source>
</evidence>
<dbReference type="InterPro" id="IPR027417">
    <property type="entry name" value="P-loop_NTPase"/>
</dbReference>
<evidence type="ECO:0000256" key="8">
    <source>
        <dbReference type="ARBA" id="ARBA00023306"/>
    </source>
</evidence>
<sequence length="610" mass="67841">MATMESLIGLVNRIQRACTVLGDHGGEGGSLWEALPSVAVVGGQSSGKSSVLESIVGRDFLPRGSGIVTRRPLVLQLHKTEGGQAEYGEFLHAPRKKFADFAAIRKEIQDETDRLTGKTKHISNIPIHLSVYSPHVVNLTLIDLPGLTKVAVEGQPDSIVEDIENMVRSYVEKPNCIILAISPANQDIATSDAIKIAREVDPSGERTFGVLTKLDLMDQGTNALDVLEGRSYRLQHPWVGIVNRSQADINKNVDMIAARRKEQEYFATSPDYGHLAHKMGSEYLAKLLSKHLESVIRARIPSIIALINKTIAELEAELDRLGRPIGSDAGAQLYTILEMCRAFDRVFKEHLDGGRPGGDRIYGVFDNQLPAALKKLPFDRHLSLQNVRKVISEADGYQPHLIAPEQGYRRLIDSSLSYFKGPADASVDAVHFVLKELVRKSIAETEELKRFPTLQSDIAAAANEALERFREDSRKTVLRLVEMESSYLTVEFFRKLPQEPDKGSNSSAPTVDRYGENHLRRIGSNVSAYVGMVCDILKNSIPKAIVYCQVREAKRSLLNFFYAQVGSREKKQLSGMLDEDPGLMEKREAIAKRLELYKSARDEIDSVAWK</sequence>
<keyword evidence="5" id="KW-0378">Hydrolase</keyword>
<dbReference type="GO" id="GO:0005874">
    <property type="term" value="C:microtubule"/>
    <property type="evidence" value="ECO:0007669"/>
    <property type="project" value="UniProtKB-KW"/>
</dbReference>
<dbReference type="InterPro" id="IPR022812">
    <property type="entry name" value="Dynamin"/>
</dbReference>
<dbReference type="CDD" id="cd08771">
    <property type="entry name" value="DLP_1"/>
    <property type="match status" value="1"/>
</dbReference>
<dbReference type="FunFam" id="3.40.50.300:FF:000228">
    <property type="entry name" value="dynamin-related protein 1E"/>
    <property type="match status" value="1"/>
</dbReference>
<dbReference type="FunCoup" id="A0A6I9QXS8">
    <property type="interactions" value="2779"/>
</dbReference>
<evidence type="ECO:0000256" key="4">
    <source>
        <dbReference type="ARBA" id="ARBA00022741"/>
    </source>
</evidence>
<gene>
    <name evidence="15" type="primary">LOC105041112</name>
</gene>
<dbReference type="PRINTS" id="PR00195">
    <property type="entry name" value="DYNAMIN"/>
</dbReference>
<reference evidence="15" key="1">
    <citation type="submission" date="2025-08" db="UniProtKB">
        <authorList>
            <consortium name="RefSeq"/>
        </authorList>
    </citation>
    <scope>IDENTIFICATION</scope>
</reference>
<keyword evidence="2" id="KW-0132">Cell division</keyword>
<dbReference type="RefSeq" id="XP_010916225.1">
    <property type="nucleotide sequence ID" value="XM_010917923.2"/>
</dbReference>
<dbReference type="InterPro" id="IPR019762">
    <property type="entry name" value="Dynamin_GTPase_CS"/>
</dbReference>
<evidence type="ECO:0000256" key="9">
    <source>
        <dbReference type="ARBA" id="ARBA00060413"/>
    </source>
</evidence>
<evidence type="ECO:0000256" key="11">
    <source>
        <dbReference type="RuleBase" id="RU003932"/>
    </source>
</evidence>
<feature type="domain" description="Dynamin-type G" evidence="13">
    <location>
        <begin position="32"/>
        <end position="301"/>
    </location>
</feature>
<evidence type="ECO:0000256" key="2">
    <source>
        <dbReference type="ARBA" id="ARBA00022618"/>
    </source>
</evidence>
<evidence type="ECO:0000313" key="15">
    <source>
        <dbReference type="RefSeq" id="XP_010916225.1"/>
    </source>
</evidence>
<dbReference type="Pfam" id="PF01031">
    <property type="entry name" value="Dynamin_M"/>
    <property type="match status" value="1"/>
</dbReference>
<dbReference type="GO" id="GO:0009524">
    <property type="term" value="C:phragmoplast"/>
    <property type="evidence" value="ECO:0007669"/>
    <property type="project" value="UniProtKB-SubCell"/>
</dbReference>
<dbReference type="FunFam" id="1.20.120.1240:FF:000009">
    <property type="entry name" value="Dynamin-related protein 1C"/>
    <property type="match status" value="1"/>
</dbReference>
<dbReference type="AlphaFoldDB" id="A0A6I9QXS8"/>
<keyword evidence="1" id="KW-0963">Cytoplasm</keyword>
<evidence type="ECO:0000256" key="10">
    <source>
        <dbReference type="ARBA" id="ARBA00065858"/>
    </source>
</evidence>
<dbReference type="InterPro" id="IPR020850">
    <property type="entry name" value="GED_dom"/>
</dbReference>
<dbReference type="GO" id="GO:0005525">
    <property type="term" value="F:GTP binding"/>
    <property type="evidence" value="ECO:0007669"/>
    <property type="project" value="UniProtKB-KW"/>
</dbReference>
<dbReference type="KEGG" id="egu:105041112"/>
<evidence type="ECO:0000256" key="3">
    <source>
        <dbReference type="ARBA" id="ARBA00022701"/>
    </source>
</evidence>
<dbReference type="PROSITE" id="PS00410">
    <property type="entry name" value="G_DYNAMIN_1"/>
    <property type="match status" value="1"/>
</dbReference>
<dbReference type="SMART" id="SM00053">
    <property type="entry name" value="DYNc"/>
    <property type="match status" value="1"/>
</dbReference>
<dbReference type="Pfam" id="PF00350">
    <property type="entry name" value="Dynamin_N"/>
    <property type="match status" value="1"/>
</dbReference>
<dbReference type="PANTHER" id="PTHR11566:SF80">
    <property type="entry name" value="PHRAGMOPLASTIN DRP1C"/>
    <property type="match status" value="1"/>
</dbReference>
<evidence type="ECO:0000256" key="1">
    <source>
        <dbReference type="ARBA" id="ARBA00022490"/>
    </source>
</evidence>
<dbReference type="InParanoid" id="A0A6I9QXS8"/>
<proteinExistence type="inferred from homology"/>
<dbReference type="Proteomes" id="UP000504607">
    <property type="component" value="Chromosome 3"/>
</dbReference>
<protein>
    <submittedName>
        <fullName evidence="15">Dynamin-related protein 1C</fullName>
    </submittedName>
</protein>
<comment type="subcellular location">
    <subcellularLocation>
        <location evidence="9">Cytoplasm</location>
        <location evidence="9">Cytoskeleton</location>
        <location evidence="9">Phragmoplast</location>
    </subcellularLocation>
</comment>
<comment type="subunit">
    <text evidence="10">Forms homodimer and may homooligomerize and heterooligomerize to form the phragmoplastin complex. Binds to PHIP1.</text>
</comment>
<keyword evidence="14" id="KW-1185">Reference proteome</keyword>
<dbReference type="PROSITE" id="PS51718">
    <property type="entry name" value="G_DYNAMIN_2"/>
    <property type="match status" value="1"/>
</dbReference>
<dbReference type="GO" id="GO:0051301">
    <property type="term" value="P:cell division"/>
    <property type="evidence" value="ECO:0007669"/>
    <property type="project" value="UniProtKB-KW"/>
</dbReference>
<dbReference type="InterPro" id="IPR045063">
    <property type="entry name" value="Dynamin_N"/>
</dbReference>
<dbReference type="SMART" id="SM00302">
    <property type="entry name" value="GED"/>
    <property type="match status" value="1"/>
</dbReference>
<dbReference type="GO" id="GO:0008017">
    <property type="term" value="F:microtubule binding"/>
    <property type="evidence" value="ECO:0007669"/>
    <property type="project" value="TreeGrafter"/>
</dbReference>
<name>A0A6I9QXS8_ELAGV</name>
<dbReference type="GeneID" id="105041112"/>
<dbReference type="PROSITE" id="PS51388">
    <property type="entry name" value="GED"/>
    <property type="match status" value="1"/>
</dbReference>
<keyword evidence="6 11" id="KW-0342">GTP-binding</keyword>
<dbReference type="SUPFAM" id="SSF52540">
    <property type="entry name" value="P-loop containing nucleoside triphosphate hydrolases"/>
    <property type="match status" value="1"/>
</dbReference>
<dbReference type="InterPro" id="IPR000375">
    <property type="entry name" value="Dynamin_stalk"/>
</dbReference>
<dbReference type="Gene3D" id="3.40.50.300">
    <property type="entry name" value="P-loop containing nucleotide triphosphate hydrolases"/>
    <property type="match status" value="1"/>
</dbReference>
<evidence type="ECO:0000259" key="12">
    <source>
        <dbReference type="PROSITE" id="PS51388"/>
    </source>
</evidence>